<dbReference type="SMART" id="SM00091">
    <property type="entry name" value="PAS"/>
    <property type="match status" value="1"/>
</dbReference>
<dbReference type="InterPro" id="IPR003594">
    <property type="entry name" value="HATPase_dom"/>
</dbReference>
<dbReference type="SUPFAM" id="SSF55874">
    <property type="entry name" value="ATPase domain of HSP90 chaperone/DNA topoisomerase II/histidine kinase"/>
    <property type="match status" value="1"/>
</dbReference>
<dbReference type="RefSeq" id="WP_160975341.1">
    <property type="nucleotide sequence ID" value="NZ_WWEN01000011.1"/>
</dbReference>
<keyword evidence="4" id="KW-0597">Phosphoprotein</keyword>
<dbReference type="CDD" id="cd16922">
    <property type="entry name" value="HATPase_EvgS-ArcB-TorS-like"/>
    <property type="match status" value="1"/>
</dbReference>
<comment type="caution">
    <text evidence="13">The sequence shown here is derived from an EMBL/GenBank/DDBJ whole genome shotgun (WGS) entry which is preliminary data.</text>
</comment>
<dbReference type="CDD" id="cd00082">
    <property type="entry name" value="HisKA"/>
    <property type="match status" value="1"/>
</dbReference>
<feature type="transmembrane region" description="Helical" evidence="9">
    <location>
        <begin position="322"/>
        <end position="345"/>
    </location>
</feature>
<dbReference type="SMART" id="SM00387">
    <property type="entry name" value="HATPase_c"/>
    <property type="match status" value="1"/>
</dbReference>
<protein>
    <recommendedName>
        <fullName evidence="3">histidine kinase</fullName>
        <ecNumber evidence="3">2.7.13.3</ecNumber>
    </recommendedName>
</protein>
<dbReference type="NCBIfam" id="TIGR00229">
    <property type="entry name" value="sensory_box"/>
    <property type="match status" value="1"/>
</dbReference>
<dbReference type="InterPro" id="IPR036097">
    <property type="entry name" value="HisK_dim/P_sf"/>
</dbReference>
<dbReference type="InterPro" id="IPR003661">
    <property type="entry name" value="HisK_dim/P_dom"/>
</dbReference>
<evidence type="ECO:0000256" key="2">
    <source>
        <dbReference type="ARBA" id="ARBA00004370"/>
    </source>
</evidence>
<evidence type="ECO:0000259" key="12">
    <source>
        <dbReference type="PROSITE" id="PS50885"/>
    </source>
</evidence>
<dbReference type="GO" id="GO:0000155">
    <property type="term" value="F:phosphorelay sensor kinase activity"/>
    <property type="evidence" value="ECO:0007669"/>
    <property type="project" value="InterPro"/>
</dbReference>
<dbReference type="InterPro" id="IPR013767">
    <property type="entry name" value="PAS_fold"/>
</dbReference>
<evidence type="ECO:0000256" key="3">
    <source>
        <dbReference type="ARBA" id="ARBA00012438"/>
    </source>
</evidence>
<dbReference type="InterPro" id="IPR036890">
    <property type="entry name" value="HATPase_C_sf"/>
</dbReference>
<dbReference type="GO" id="GO:0009927">
    <property type="term" value="F:histidine phosphotransfer kinase activity"/>
    <property type="evidence" value="ECO:0007669"/>
    <property type="project" value="TreeGrafter"/>
</dbReference>
<dbReference type="FunFam" id="1.10.287.130:FF:000001">
    <property type="entry name" value="Two-component sensor histidine kinase"/>
    <property type="match status" value="1"/>
</dbReference>
<dbReference type="Gene3D" id="3.30.450.20">
    <property type="entry name" value="PAS domain"/>
    <property type="match status" value="1"/>
</dbReference>
<dbReference type="InterPro" id="IPR004358">
    <property type="entry name" value="Sig_transdc_His_kin-like_C"/>
</dbReference>
<evidence type="ECO:0000256" key="5">
    <source>
        <dbReference type="ARBA" id="ARBA00022679"/>
    </source>
</evidence>
<evidence type="ECO:0000259" key="10">
    <source>
        <dbReference type="PROSITE" id="PS50109"/>
    </source>
</evidence>
<feature type="transmembrane region" description="Helical" evidence="9">
    <location>
        <begin position="9"/>
        <end position="29"/>
    </location>
</feature>
<dbReference type="Pfam" id="PF00672">
    <property type="entry name" value="HAMP"/>
    <property type="match status" value="1"/>
</dbReference>
<dbReference type="SUPFAM" id="SSF47384">
    <property type="entry name" value="Homodimeric domain of signal transducing histidine kinase"/>
    <property type="match status" value="1"/>
</dbReference>
<accession>A0A6L8LN09</accession>
<evidence type="ECO:0000313" key="14">
    <source>
        <dbReference type="Proteomes" id="UP000479043"/>
    </source>
</evidence>
<dbReference type="Pfam" id="PF02518">
    <property type="entry name" value="HATPase_c"/>
    <property type="match status" value="1"/>
</dbReference>
<dbReference type="Gene3D" id="6.10.340.10">
    <property type="match status" value="1"/>
</dbReference>
<dbReference type="SUPFAM" id="SSF55785">
    <property type="entry name" value="PYP-like sensor domain (PAS domain)"/>
    <property type="match status" value="1"/>
</dbReference>
<dbReference type="SMART" id="SM00388">
    <property type="entry name" value="HisKA"/>
    <property type="match status" value="1"/>
</dbReference>
<keyword evidence="7" id="KW-0902">Two-component regulatory system</keyword>
<feature type="domain" description="Histidine kinase" evidence="10">
    <location>
        <begin position="533"/>
        <end position="754"/>
    </location>
</feature>
<evidence type="ECO:0000256" key="6">
    <source>
        <dbReference type="ARBA" id="ARBA00022777"/>
    </source>
</evidence>
<comment type="catalytic activity">
    <reaction evidence="1">
        <text>ATP + protein L-histidine = ADP + protein N-phospho-L-histidine.</text>
        <dbReference type="EC" id="2.7.13.3"/>
    </reaction>
</comment>
<dbReference type="PROSITE" id="PS50109">
    <property type="entry name" value="HIS_KIN"/>
    <property type="match status" value="1"/>
</dbReference>
<evidence type="ECO:0000259" key="11">
    <source>
        <dbReference type="PROSITE" id="PS50112"/>
    </source>
</evidence>
<keyword evidence="14" id="KW-1185">Reference proteome</keyword>
<dbReference type="PROSITE" id="PS50112">
    <property type="entry name" value="PAS"/>
    <property type="match status" value="1"/>
</dbReference>
<dbReference type="Pfam" id="PF00989">
    <property type="entry name" value="PAS"/>
    <property type="match status" value="1"/>
</dbReference>
<keyword evidence="5" id="KW-0808">Transferase</keyword>
<dbReference type="CDD" id="cd06225">
    <property type="entry name" value="HAMP"/>
    <property type="match status" value="1"/>
</dbReference>
<dbReference type="Gene3D" id="1.10.287.130">
    <property type="match status" value="1"/>
</dbReference>
<dbReference type="PROSITE" id="PS50885">
    <property type="entry name" value="HAMP"/>
    <property type="match status" value="1"/>
</dbReference>
<dbReference type="Gene3D" id="3.30.565.10">
    <property type="entry name" value="Histidine kinase-like ATPase, C-terminal domain"/>
    <property type="match status" value="1"/>
</dbReference>
<evidence type="ECO:0000256" key="8">
    <source>
        <dbReference type="ARBA" id="ARBA00023136"/>
    </source>
</evidence>
<dbReference type="InterPro" id="IPR005467">
    <property type="entry name" value="His_kinase_dom"/>
</dbReference>
<dbReference type="EMBL" id="WWEN01000011">
    <property type="protein sequence ID" value="MYM57437.1"/>
    <property type="molecule type" value="Genomic_DNA"/>
</dbReference>
<evidence type="ECO:0000256" key="4">
    <source>
        <dbReference type="ARBA" id="ARBA00022553"/>
    </source>
</evidence>
<dbReference type="InterPro" id="IPR000014">
    <property type="entry name" value="PAS"/>
</dbReference>
<keyword evidence="9" id="KW-1133">Transmembrane helix</keyword>
<evidence type="ECO:0000313" key="13">
    <source>
        <dbReference type="EMBL" id="MYM57437.1"/>
    </source>
</evidence>
<evidence type="ECO:0000256" key="7">
    <source>
        <dbReference type="ARBA" id="ARBA00023012"/>
    </source>
</evidence>
<sequence length="986" mass="103071">MKIGIANRVAIATTSLLVTAIFIISGFQYQSNIRHLALRESDRLMASVKRLRDQVSSNIAELDRDAALLADFPAVYGVMRAQLNNGTDPLDQSTEAQWRARLNRSFHGVLRANPKYVRVEFITLGPAPEHIVDISLRPRGAEDPGPAGRPVPWLDLGAAAGGAVRGDLHSGLLLREQDTGASAEQLSLIQAARIVQSPTGAPFAVILLSLDFSWAFAQFAGTMPDQQDSFLVDLDRGAGIRSGDGVTIVGDLSTVAGDPELQTLFGAGARFHGIVGQPGQASIAYLTELDPGAAAAGRGMMIGSLVPAEKVLADLPGLRKDLIALAAFLALAGGAVIFAMSNIILGRLRSLSRATRVLSSGGNAATLRLPAASGDEIGRLSAHFRDMVAAIGQREETLRDSEARMRSIVEAAGSAILSTDAAGRIESANPAAGILFGAGEDGLVGRTLADLLDLPRVGDSGVSVLEAIGAGHSAADILPEGGISARRLDGGAFPAHLSLGRVSLRDRMVFTAIITDLTETKRMERMKSEFVSTVSHELRTPLTSIKGSLGVLLADALAGEVSDKARSLIRIASRNSDRLIRLINDILDIEKIEAGKLVFDFEPVNVAAKIDQVLKEISGFAVDSGVTVAADDIADDIWVEADRDRLSQVLTNLVANAVKFSPEGGTVTLAAAPAAGGRVRISVLDNGPGIDAAFQGRIFDKFSQADSSDARQKGGTGLGLAIAKSIVDAHGGCIGFDTEPGAGTCFWFELPRRRSAAPQSPGAAPKVLIRRDGTGLRQVLGELGFETLLCPSEAEIRARLRWADQAELFLNLDMPGLDLTALIAELRDRAGAPDAAAAGAAITAAQWLQTQSGAQGLRDTLLRAVSDREPGALRLLYVAGEGTDGAAAAEAVGGEMAVDMALGCAAARTMLANNAYDLAALDLTLRDHAAASASAAAEARQPLPPILIYSILDRGSYPARHLSGALVRLAGDGAGADNGERTHHGT</sequence>
<dbReference type="PANTHER" id="PTHR43047">
    <property type="entry name" value="TWO-COMPONENT HISTIDINE PROTEIN KINASE"/>
    <property type="match status" value="1"/>
</dbReference>
<dbReference type="PRINTS" id="PR00344">
    <property type="entry name" value="BCTRLSENSOR"/>
</dbReference>
<dbReference type="FunFam" id="3.30.565.10:FF:000006">
    <property type="entry name" value="Sensor histidine kinase WalK"/>
    <property type="match status" value="1"/>
</dbReference>
<dbReference type="InterPro" id="IPR035965">
    <property type="entry name" value="PAS-like_dom_sf"/>
</dbReference>
<dbReference type="PANTHER" id="PTHR43047:SF72">
    <property type="entry name" value="OSMOSENSING HISTIDINE PROTEIN KINASE SLN1"/>
    <property type="match status" value="1"/>
</dbReference>
<evidence type="ECO:0000256" key="1">
    <source>
        <dbReference type="ARBA" id="ARBA00000085"/>
    </source>
</evidence>
<dbReference type="Pfam" id="PF00512">
    <property type="entry name" value="HisKA"/>
    <property type="match status" value="1"/>
</dbReference>
<dbReference type="Proteomes" id="UP000479043">
    <property type="component" value="Unassembled WGS sequence"/>
</dbReference>
<comment type="subcellular location">
    <subcellularLocation>
        <location evidence="2">Membrane</location>
    </subcellularLocation>
</comment>
<dbReference type="EC" id="2.7.13.3" evidence="3"/>
<feature type="domain" description="HAMP" evidence="12">
    <location>
        <begin position="342"/>
        <end position="396"/>
    </location>
</feature>
<dbReference type="GO" id="GO:0006355">
    <property type="term" value="P:regulation of DNA-templated transcription"/>
    <property type="evidence" value="ECO:0007669"/>
    <property type="project" value="InterPro"/>
</dbReference>
<proteinExistence type="predicted"/>
<keyword evidence="8 9" id="KW-0472">Membrane</keyword>
<dbReference type="AlphaFoldDB" id="A0A6L8LN09"/>
<evidence type="ECO:0000256" key="9">
    <source>
        <dbReference type="SAM" id="Phobius"/>
    </source>
</evidence>
<dbReference type="GO" id="GO:0005886">
    <property type="term" value="C:plasma membrane"/>
    <property type="evidence" value="ECO:0007669"/>
    <property type="project" value="TreeGrafter"/>
</dbReference>
<dbReference type="CDD" id="cd00130">
    <property type="entry name" value="PAS"/>
    <property type="match status" value="1"/>
</dbReference>
<feature type="domain" description="PAS" evidence="11">
    <location>
        <begin position="401"/>
        <end position="454"/>
    </location>
</feature>
<keyword evidence="9" id="KW-0812">Transmembrane</keyword>
<organism evidence="13 14">
    <name type="scientific">Thalassovita mangrovi</name>
    <dbReference type="NCBI Taxonomy" id="2692236"/>
    <lineage>
        <taxon>Bacteria</taxon>
        <taxon>Pseudomonadati</taxon>
        <taxon>Pseudomonadota</taxon>
        <taxon>Alphaproteobacteria</taxon>
        <taxon>Rhodobacterales</taxon>
        <taxon>Roseobacteraceae</taxon>
        <taxon>Thalassovita</taxon>
    </lineage>
</organism>
<dbReference type="InterPro" id="IPR003660">
    <property type="entry name" value="HAMP_dom"/>
</dbReference>
<keyword evidence="6" id="KW-0418">Kinase</keyword>
<name>A0A6L8LN09_9RHOB</name>
<gene>
    <name evidence="13" type="ORF">GR167_19125</name>
</gene>
<reference evidence="13 14" key="1">
    <citation type="submission" date="2020-01" db="EMBL/GenBank/DDBJ databases">
        <authorList>
            <person name="Chen S."/>
        </authorList>
    </citation>
    <scope>NUCLEOTIDE SEQUENCE [LARGE SCALE GENOMIC DNA]</scope>
    <source>
        <strain evidence="13 14">GS-10</strain>
    </source>
</reference>
<dbReference type="SMART" id="SM00304">
    <property type="entry name" value="HAMP"/>
    <property type="match status" value="1"/>
</dbReference>